<accession>A0ABP3QVF1</accession>
<dbReference type="Proteomes" id="UP001500668">
    <property type="component" value="Unassembled WGS sequence"/>
</dbReference>
<protein>
    <submittedName>
        <fullName evidence="2">Uncharacterized protein</fullName>
    </submittedName>
</protein>
<keyword evidence="3" id="KW-1185">Reference proteome</keyword>
<comment type="caution">
    <text evidence="2">The sequence shown here is derived from an EMBL/GenBank/DDBJ whole genome shotgun (WGS) entry which is preliminary data.</text>
</comment>
<dbReference type="EMBL" id="BAAACA010000014">
    <property type="protein sequence ID" value="GAA0596129.1"/>
    <property type="molecule type" value="Genomic_DNA"/>
</dbReference>
<proteinExistence type="predicted"/>
<evidence type="ECO:0000313" key="3">
    <source>
        <dbReference type="Proteomes" id="UP001500668"/>
    </source>
</evidence>
<reference evidence="3" key="1">
    <citation type="journal article" date="2019" name="Int. J. Syst. Evol. Microbiol.">
        <title>The Global Catalogue of Microorganisms (GCM) 10K type strain sequencing project: providing services to taxonomists for standard genome sequencing and annotation.</title>
        <authorList>
            <consortium name="The Broad Institute Genomics Platform"/>
            <consortium name="The Broad Institute Genome Sequencing Center for Infectious Disease"/>
            <person name="Wu L."/>
            <person name="Ma J."/>
        </authorList>
    </citation>
    <scope>NUCLEOTIDE SEQUENCE [LARGE SCALE GENOMIC DNA]</scope>
    <source>
        <strain evidence="3">JCM 5067</strain>
    </source>
</reference>
<name>A0ABP3QVF1_9ACTN</name>
<evidence type="ECO:0000313" key="2">
    <source>
        <dbReference type="EMBL" id="GAA0596129.1"/>
    </source>
</evidence>
<gene>
    <name evidence="2" type="ORF">GCM10010394_27070</name>
</gene>
<organism evidence="2 3">
    <name type="scientific">Streptomyces crystallinus</name>
    <dbReference type="NCBI Taxonomy" id="68191"/>
    <lineage>
        <taxon>Bacteria</taxon>
        <taxon>Bacillati</taxon>
        <taxon>Actinomycetota</taxon>
        <taxon>Actinomycetes</taxon>
        <taxon>Kitasatosporales</taxon>
        <taxon>Streptomycetaceae</taxon>
        <taxon>Streptomyces</taxon>
    </lineage>
</organism>
<feature type="compositionally biased region" description="Low complexity" evidence="1">
    <location>
        <begin position="10"/>
        <end position="21"/>
    </location>
</feature>
<feature type="region of interest" description="Disordered" evidence="1">
    <location>
        <begin position="1"/>
        <end position="52"/>
    </location>
</feature>
<evidence type="ECO:0000256" key="1">
    <source>
        <dbReference type="SAM" id="MobiDB-lite"/>
    </source>
</evidence>
<sequence length="89" mass="9376">MPGTQWEGNPASPARARPYPRTGAAAWKPCRQHRRPSASGDSEPPATIAAPATYKEAENALVCGPSAVPGGNDLIAKRTRAFPVAALRR</sequence>